<gene>
    <name evidence="6" type="ORF">KHA91_15975</name>
</gene>
<name>A0A942Z435_9BACI</name>
<evidence type="ECO:0000313" key="6">
    <source>
        <dbReference type="EMBL" id="MBS4224218.1"/>
    </source>
</evidence>
<comment type="subcellular location">
    <subcellularLocation>
        <location evidence="4">Cell membrane</location>
    </subcellularLocation>
    <subcellularLocation>
        <location evidence="1">Membrane</location>
        <topology evidence="1">Multi-pass membrane protein</topology>
    </subcellularLocation>
</comment>
<feature type="transmembrane region" description="Helical" evidence="5">
    <location>
        <begin position="387"/>
        <end position="406"/>
    </location>
</feature>
<evidence type="ECO:0000256" key="4">
    <source>
        <dbReference type="PIRNR" id="PIRNR005690"/>
    </source>
</evidence>
<protein>
    <submittedName>
        <fullName evidence="6">Spore germination protein</fullName>
    </submittedName>
</protein>
<sequence length="528" mass="59693">MSLFFRLKKRNKNGIVKQQQGAEPISAESDVQTSSLDKVKKLDDRLQWYREQLNLCSDVVYHTFVAGPNQHCALIFLQGMIDQKTIQEEVLNNILSLDKSESSKQFCNKIFTLKQFSVTNLNVITTIQKGLQAILDGHVLLLVNGDHRMIEFPFSSFEKRAIEDAPNETVIRGPREAFIEDLGVNLTLLRRNLKTKKFKTESIEIGAETKTKIIIAYLHGVCEQQLVDEVKKRLSQIKIDGVLGSNYIEEYIQDNPYSPFPQIQYTERPDTVSASLLEGRVAIIVDGTPIVLLAPTTLFSLLQSPEDYFQRYIAGTWIRWIRYFFAFISLLLPSFYIAITTFHPELIPPDLLITIAASREVVPFPAFIEAFIIEVAFEALREAAVRVPKIIGQAVSIIGALIIGTAAVEAGIVSSLMVIIVAVTGISSFLIPQYDLGLAFRLLRFPIMFLAGGFGIFGIVCGMIFLYLHLINLQSFGTPYLSPVAPLDFNKLKDIFVRAPWPILKQKPNRYPTKQMNSRKWRIKEEID</sequence>
<dbReference type="PANTHER" id="PTHR22550:SF5">
    <property type="entry name" value="LEUCINE ZIPPER PROTEIN 4"/>
    <property type="match status" value="1"/>
</dbReference>
<keyword evidence="3 4" id="KW-0472">Membrane</keyword>
<evidence type="ECO:0000256" key="1">
    <source>
        <dbReference type="ARBA" id="ARBA00004141"/>
    </source>
</evidence>
<evidence type="ECO:0000256" key="3">
    <source>
        <dbReference type="ARBA" id="ARBA00023136"/>
    </source>
</evidence>
<feature type="transmembrane region" description="Helical" evidence="5">
    <location>
        <begin position="443"/>
        <end position="468"/>
    </location>
</feature>
<evidence type="ECO:0000256" key="5">
    <source>
        <dbReference type="SAM" id="Phobius"/>
    </source>
</evidence>
<keyword evidence="5" id="KW-0812">Transmembrane</keyword>
<dbReference type="InterPro" id="IPR050768">
    <property type="entry name" value="UPF0353/GerABKA_families"/>
</dbReference>
<evidence type="ECO:0000313" key="7">
    <source>
        <dbReference type="Proteomes" id="UP000676456"/>
    </source>
</evidence>
<dbReference type="RefSeq" id="WP_213099248.1">
    <property type="nucleotide sequence ID" value="NZ_JAGYPN010000003.1"/>
</dbReference>
<dbReference type="Proteomes" id="UP000676456">
    <property type="component" value="Unassembled WGS sequence"/>
</dbReference>
<dbReference type="GO" id="GO:0005886">
    <property type="term" value="C:plasma membrane"/>
    <property type="evidence" value="ECO:0007669"/>
    <property type="project" value="UniProtKB-SubCell"/>
</dbReference>
<dbReference type="AlphaFoldDB" id="A0A942Z435"/>
<accession>A0A942Z435</accession>
<keyword evidence="7" id="KW-1185">Reference proteome</keyword>
<dbReference type="GO" id="GO:0009847">
    <property type="term" value="P:spore germination"/>
    <property type="evidence" value="ECO:0007669"/>
    <property type="project" value="UniProtKB-UniRule"/>
</dbReference>
<reference evidence="6 7" key="1">
    <citation type="submission" date="2021-05" db="EMBL/GenBank/DDBJ databases">
        <title>Novel Bacillus species.</title>
        <authorList>
            <person name="Liu G."/>
        </authorList>
    </citation>
    <scope>NUCLEOTIDE SEQUENCE [LARGE SCALE GENOMIC DNA]</scope>
    <source>
        <strain evidence="6 7">FJAT-49682</strain>
    </source>
</reference>
<comment type="similarity">
    <text evidence="2 4">Belongs to the GerABKA family.</text>
</comment>
<dbReference type="PANTHER" id="PTHR22550">
    <property type="entry name" value="SPORE GERMINATION PROTEIN"/>
    <property type="match status" value="1"/>
</dbReference>
<organism evidence="6 7">
    <name type="scientific">Lederbergia citrea</name>
    <dbReference type="NCBI Taxonomy" id="2833581"/>
    <lineage>
        <taxon>Bacteria</taxon>
        <taxon>Bacillati</taxon>
        <taxon>Bacillota</taxon>
        <taxon>Bacilli</taxon>
        <taxon>Bacillales</taxon>
        <taxon>Bacillaceae</taxon>
        <taxon>Lederbergia</taxon>
    </lineage>
</organism>
<proteinExistence type="inferred from homology"/>
<dbReference type="EMBL" id="JAGYPN010000003">
    <property type="protein sequence ID" value="MBS4224218.1"/>
    <property type="molecule type" value="Genomic_DNA"/>
</dbReference>
<dbReference type="PIRSF" id="PIRSF005690">
    <property type="entry name" value="GerBA"/>
    <property type="match status" value="1"/>
</dbReference>
<dbReference type="InterPro" id="IPR004995">
    <property type="entry name" value="Spore_Ger"/>
</dbReference>
<feature type="transmembrane region" description="Helical" evidence="5">
    <location>
        <begin position="412"/>
        <end position="431"/>
    </location>
</feature>
<feature type="transmembrane region" description="Helical" evidence="5">
    <location>
        <begin position="320"/>
        <end position="342"/>
    </location>
</feature>
<dbReference type="Pfam" id="PF03323">
    <property type="entry name" value="GerA"/>
    <property type="match status" value="1"/>
</dbReference>
<comment type="caution">
    <text evidence="6">The sequence shown here is derived from an EMBL/GenBank/DDBJ whole genome shotgun (WGS) entry which is preliminary data.</text>
</comment>
<evidence type="ECO:0000256" key="2">
    <source>
        <dbReference type="ARBA" id="ARBA00005278"/>
    </source>
</evidence>
<keyword evidence="5" id="KW-1133">Transmembrane helix</keyword>